<sequence length="303" mass="32742">MRRVRMKGARVELLVPMHPSHLIQSALRQPPQPIVVDVSSAALQINIYQPLQTFAKGKNLELVDLLLQTRSLLATTAADLVDRSFVETGGEEYAHNVSEDAFLASMSSADISERHELCTECNSISLLGAGSALDQAKGTPRAYRIVLEGLKREYEQGAAEVMKSCCRMWAKEIVGKVREYEGVGWVYINNEGLLVEGEKIQAVGHRHNEANWSQVEDYDPANSGEPASERLLVKCHGHTGIISKMSASSVRADTGTTEPNVATTSSNIVAMAAVLGKRPASADGYGPVTGSGGSARDKRPRLS</sequence>
<accession>A0A6G1LC03</accession>
<name>A0A6G1LC03_9PEZI</name>
<evidence type="ECO:0000256" key="1">
    <source>
        <dbReference type="SAM" id="MobiDB-lite"/>
    </source>
</evidence>
<organism evidence="2 3">
    <name type="scientific">Teratosphaeria nubilosa</name>
    <dbReference type="NCBI Taxonomy" id="161662"/>
    <lineage>
        <taxon>Eukaryota</taxon>
        <taxon>Fungi</taxon>
        <taxon>Dikarya</taxon>
        <taxon>Ascomycota</taxon>
        <taxon>Pezizomycotina</taxon>
        <taxon>Dothideomycetes</taxon>
        <taxon>Dothideomycetidae</taxon>
        <taxon>Mycosphaerellales</taxon>
        <taxon>Teratosphaeriaceae</taxon>
        <taxon>Teratosphaeria</taxon>
    </lineage>
</organism>
<dbReference type="EMBL" id="ML995828">
    <property type="protein sequence ID" value="KAF2770112.1"/>
    <property type="molecule type" value="Genomic_DNA"/>
</dbReference>
<gene>
    <name evidence="2" type="ORF">EJ03DRAFT_80084</name>
</gene>
<evidence type="ECO:0000313" key="3">
    <source>
        <dbReference type="Proteomes" id="UP000799436"/>
    </source>
</evidence>
<feature type="region of interest" description="Disordered" evidence="1">
    <location>
        <begin position="280"/>
        <end position="303"/>
    </location>
</feature>
<reference evidence="2" key="1">
    <citation type="journal article" date="2020" name="Stud. Mycol.">
        <title>101 Dothideomycetes genomes: a test case for predicting lifestyles and emergence of pathogens.</title>
        <authorList>
            <person name="Haridas S."/>
            <person name="Albert R."/>
            <person name="Binder M."/>
            <person name="Bloem J."/>
            <person name="Labutti K."/>
            <person name="Salamov A."/>
            <person name="Andreopoulos B."/>
            <person name="Baker S."/>
            <person name="Barry K."/>
            <person name="Bills G."/>
            <person name="Bluhm B."/>
            <person name="Cannon C."/>
            <person name="Castanera R."/>
            <person name="Culley D."/>
            <person name="Daum C."/>
            <person name="Ezra D."/>
            <person name="Gonzalez J."/>
            <person name="Henrissat B."/>
            <person name="Kuo A."/>
            <person name="Liang C."/>
            <person name="Lipzen A."/>
            <person name="Lutzoni F."/>
            <person name="Magnuson J."/>
            <person name="Mondo S."/>
            <person name="Nolan M."/>
            <person name="Ohm R."/>
            <person name="Pangilinan J."/>
            <person name="Park H.-J."/>
            <person name="Ramirez L."/>
            <person name="Alfaro M."/>
            <person name="Sun H."/>
            <person name="Tritt A."/>
            <person name="Yoshinaga Y."/>
            <person name="Zwiers L.-H."/>
            <person name="Turgeon B."/>
            <person name="Goodwin S."/>
            <person name="Spatafora J."/>
            <person name="Crous P."/>
            <person name="Grigoriev I."/>
        </authorList>
    </citation>
    <scope>NUCLEOTIDE SEQUENCE</scope>
    <source>
        <strain evidence="2">CBS 116005</strain>
    </source>
</reference>
<dbReference type="Proteomes" id="UP000799436">
    <property type="component" value="Unassembled WGS sequence"/>
</dbReference>
<keyword evidence="3" id="KW-1185">Reference proteome</keyword>
<proteinExistence type="predicted"/>
<evidence type="ECO:0000313" key="2">
    <source>
        <dbReference type="EMBL" id="KAF2770112.1"/>
    </source>
</evidence>
<protein>
    <submittedName>
        <fullName evidence="2">Uncharacterized protein</fullName>
    </submittedName>
</protein>
<dbReference type="AlphaFoldDB" id="A0A6G1LC03"/>